<dbReference type="Proteomes" id="UP001222325">
    <property type="component" value="Unassembled WGS sequence"/>
</dbReference>
<comment type="caution">
    <text evidence="3">The sequence shown here is derived from an EMBL/GenBank/DDBJ whole genome shotgun (WGS) entry which is preliminary data.</text>
</comment>
<feature type="compositionally biased region" description="Basic and acidic residues" evidence="1">
    <location>
        <begin position="101"/>
        <end position="111"/>
    </location>
</feature>
<dbReference type="EMBL" id="JARJCN010000043">
    <property type="protein sequence ID" value="KAJ7082853.1"/>
    <property type="molecule type" value="Genomic_DNA"/>
</dbReference>
<feature type="chain" id="PRO_5042286946" evidence="2">
    <location>
        <begin position="18"/>
        <end position="156"/>
    </location>
</feature>
<accession>A0AAD6TZB0</accession>
<feature type="compositionally biased region" description="Low complexity" evidence="1">
    <location>
        <begin position="29"/>
        <end position="38"/>
    </location>
</feature>
<protein>
    <submittedName>
        <fullName evidence="3">Uncharacterized protein</fullName>
    </submittedName>
</protein>
<evidence type="ECO:0000256" key="1">
    <source>
        <dbReference type="SAM" id="MobiDB-lite"/>
    </source>
</evidence>
<feature type="signal peptide" evidence="2">
    <location>
        <begin position="1"/>
        <end position="17"/>
    </location>
</feature>
<evidence type="ECO:0000256" key="2">
    <source>
        <dbReference type="SAM" id="SignalP"/>
    </source>
</evidence>
<sequence length="156" mass="17066">MRFSFAIFVVAATFTSAAIIPRSIGSRPSGSDEGSSVGEGRRRAHAREFFLSPDDVDIPQRRSDSAPARRHARDFARRDSEPLDLAASANSSGTPGRRHPRDFYRRPEASRSDAVVPNTPGPLPPGSGQDGIAVNGKITFWRRRETKVPGLRDRSP</sequence>
<organism evidence="3 4">
    <name type="scientific">Mycena belliarum</name>
    <dbReference type="NCBI Taxonomy" id="1033014"/>
    <lineage>
        <taxon>Eukaryota</taxon>
        <taxon>Fungi</taxon>
        <taxon>Dikarya</taxon>
        <taxon>Basidiomycota</taxon>
        <taxon>Agaricomycotina</taxon>
        <taxon>Agaricomycetes</taxon>
        <taxon>Agaricomycetidae</taxon>
        <taxon>Agaricales</taxon>
        <taxon>Marasmiineae</taxon>
        <taxon>Mycenaceae</taxon>
        <taxon>Mycena</taxon>
    </lineage>
</organism>
<reference evidence="3" key="1">
    <citation type="submission" date="2023-03" db="EMBL/GenBank/DDBJ databases">
        <title>Massive genome expansion in bonnet fungi (Mycena s.s.) driven by repeated elements and novel gene families across ecological guilds.</title>
        <authorList>
            <consortium name="Lawrence Berkeley National Laboratory"/>
            <person name="Harder C.B."/>
            <person name="Miyauchi S."/>
            <person name="Viragh M."/>
            <person name="Kuo A."/>
            <person name="Thoen E."/>
            <person name="Andreopoulos B."/>
            <person name="Lu D."/>
            <person name="Skrede I."/>
            <person name="Drula E."/>
            <person name="Henrissat B."/>
            <person name="Morin E."/>
            <person name="Kohler A."/>
            <person name="Barry K."/>
            <person name="LaButti K."/>
            <person name="Morin E."/>
            <person name="Salamov A."/>
            <person name="Lipzen A."/>
            <person name="Mereny Z."/>
            <person name="Hegedus B."/>
            <person name="Baldrian P."/>
            <person name="Stursova M."/>
            <person name="Weitz H."/>
            <person name="Taylor A."/>
            <person name="Grigoriev I.V."/>
            <person name="Nagy L.G."/>
            <person name="Martin F."/>
            <person name="Kauserud H."/>
        </authorList>
    </citation>
    <scope>NUCLEOTIDE SEQUENCE</scope>
    <source>
        <strain evidence="3">CBHHK173m</strain>
    </source>
</reference>
<keyword evidence="4" id="KW-1185">Reference proteome</keyword>
<name>A0AAD6TZB0_9AGAR</name>
<proteinExistence type="predicted"/>
<feature type="region of interest" description="Disordered" evidence="1">
    <location>
        <begin position="22"/>
        <end position="156"/>
    </location>
</feature>
<feature type="compositionally biased region" description="Basic and acidic residues" evidence="1">
    <location>
        <begin position="142"/>
        <end position="156"/>
    </location>
</feature>
<evidence type="ECO:0000313" key="4">
    <source>
        <dbReference type="Proteomes" id="UP001222325"/>
    </source>
</evidence>
<dbReference type="AlphaFoldDB" id="A0AAD6TZB0"/>
<keyword evidence="2" id="KW-0732">Signal</keyword>
<gene>
    <name evidence="3" type="ORF">B0H15DRAFT_802992</name>
</gene>
<evidence type="ECO:0000313" key="3">
    <source>
        <dbReference type="EMBL" id="KAJ7082853.1"/>
    </source>
</evidence>